<organism evidence="2 3">
    <name type="scientific">Clostridium faecium</name>
    <dbReference type="NCBI Taxonomy" id="2762223"/>
    <lineage>
        <taxon>Bacteria</taxon>
        <taxon>Bacillati</taxon>
        <taxon>Bacillota</taxon>
        <taxon>Clostridia</taxon>
        <taxon>Eubacteriales</taxon>
        <taxon>Clostridiaceae</taxon>
        <taxon>Clostridium</taxon>
    </lineage>
</organism>
<evidence type="ECO:0000313" key="2">
    <source>
        <dbReference type="EMBL" id="MBD8048903.1"/>
    </source>
</evidence>
<dbReference type="RefSeq" id="WP_191741831.1">
    <property type="nucleotide sequence ID" value="NZ_JACSQB010000188.1"/>
</dbReference>
<feature type="domain" description="Sigma factor regulator C-terminal" evidence="1">
    <location>
        <begin position="14"/>
        <end position="100"/>
    </location>
</feature>
<protein>
    <submittedName>
        <fullName evidence="2">Anti sigma factor C-terminal domain-containing protein</fullName>
    </submittedName>
</protein>
<dbReference type="InterPro" id="IPR025672">
    <property type="entry name" value="Sigma_reg_C_dom"/>
</dbReference>
<gene>
    <name evidence="2" type="ORF">H9637_18045</name>
</gene>
<dbReference type="EMBL" id="JACSQB010000188">
    <property type="protein sequence ID" value="MBD8048903.1"/>
    <property type="molecule type" value="Genomic_DNA"/>
</dbReference>
<evidence type="ECO:0000259" key="1">
    <source>
        <dbReference type="Pfam" id="PF13791"/>
    </source>
</evidence>
<evidence type="ECO:0000313" key="3">
    <source>
        <dbReference type="Proteomes" id="UP000627166"/>
    </source>
</evidence>
<reference evidence="2 3" key="1">
    <citation type="submission" date="2020-08" db="EMBL/GenBank/DDBJ databases">
        <title>A Genomic Blueprint of the Chicken Gut Microbiome.</title>
        <authorList>
            <person name="Gilroy R."/>
            <person name="Ravi A."/>
            <person name="Getino M."/>
            <person name="Pursley I."/>
            <person name="Horton D.L."/>
            <person name="Alikhan N.-F."/>
            <person name="Baker D."/>
            <person name="Gharbi K."/>
            <person name="Hall N."/>
            <person name="Watson M."/>
            <person name="Adriaenssens E.M."/>
            <person name="Foster-Nyarko E."/>
            <person name="Jarju S."/>
            <person name="Secka A."/>
            <person name="Antonio M."/>
            <person name="Oren A."/>
            <person name="Chaudhuri R."/>
            <person name="La Ragione R.M."/>
            <person name="Hildebrand F."/>
            <person name="Pallen M.J."/>
        </authorList>
    </citation>
    <scope>NUCLEOTIDE SEQUENCE [LARGE SCALE GENOMIC DNA]</scope>
    <source>
        <strain evidence="2 3">N37</strain>
    </source>
</reference>
<proteinExistence type="predicted"/>
<sequence length="106" mass="12393">MNDELINKILLETSDEMIGFKGRNSSNIRYEEPQRGFISNLQYLNKEYRKKYKNIFKVLEDNNGNIDEEKIRIIGVVVTGNKESLSTLRDKQWIKSSSFGVIVDKF</sequence>
<accession>A0ABR8YX90</accession>
<dbReference type="Proteomes" id="UP000627166">
    <property type="component" value="Unassembled WGS sequence"/>
</dbReference>
<keyword evidence="3" id="KW-1185">Reference proteome</keyword>
<name>A0ABR8YX90_9CLOT</name>
<comment type="caution">
    <text evidence="2">The sequence shown here is derived from an EMBL/GenBank/DDBJ whole genome shotgun (WGS) entry which is preliminary data.</text>
</comment>
<dbReference type="Pfam" id="PF13791">
    <property type="entry name" value="Sigma_reg_C"/>
    <property type="match status" value="1"/>
</dbReference>